<dbReference type="PANTHER" id="PTHR15955">
    <property type="entry name" value="RWD DOMAIN CONTAINING PROTEIN 2"/>
    <property type="match status" value="1"/>
</dbReference>
<reference evidence="3" key="1">
    <citation type="submission" date="2022-11" db="UniProtKB">
        <authorList>
            <consortium name="WormBaseParasite"/>
        </authorList>
    </citation>
    <scope>IDENTIFICATION</scope>
</reference>
<dbReference type="InterPro" id="IPR017359">
    <property type="entry name" value="Phi-like"/>
</dbReference>
<dbReference type="InterPro" id="IPR059181">
    <property type="entry name" value="RWDD2A-B_C"/>
</dbReference>
<dbReference type="CDD" id="cd24163">
    <property type="entry name" value="RWDD2_C"/>
    <property type="match status" value="1"/>
</dbReference>
<dbReference type="InterPro" id="IPR006575">
    <property type="entry name" value="RWD_dom"/>
</dbReference>
<evidence type="ECO:0000313" key="3">
    <source>
        <dbReference type="WBParaSite" id="ACRNAN_scaffold6164.g10909.t1"/>
    </source>
</evidence>
<proteinExistence type="predicted"/>
<protein>
    <submittedName>
        <fullName evidence="3">RWD domain-containing protein</fullName>
    </submittedName>
</protein>
<dbReference type="PANTHER" id="PTHR15955:SF8">
    <property type="entry name" value="RWD DOMAIN-CONTAINING PROTEIN 2B-RELATED"/>
    <property type="match status" value="1"/>
</dbReference>
<name>A0A914E907_9BILA</name>
<dbReference type="PIRSF" id="PIRSF038021">
    <property type="entry name" value="UCP038021_RWDD2"/>
    <property type="match status" value="1"/>
</dbReference>
<dbReference type="InterPro" id="IPR010541">
    <property type="entry name" value="Prp3_C"/>
</dbReference>
<accession>A0A914E907</accession>
<dbReference type="SUPFAM" id="SSF54495">
    <property type="entry name" value="UBC-like"/>
    <property type="match status" value="1"/>
</dbReference>
<organism evidence="2 3">
    <name type="scientific">Acrobeloides nanus</name>
    <dbReference type="NCBI Taxonomy" id="290746"/>
    <lineage>
        <taxon>Eukaryota</taxon>
        <taxon>Metazoa</taxon>
        <taxon>Ecdysozoa</taxon>
        <taxon>Nematoda</taxon>
        <taxon>Chromadorea</taxon>
        <taxon>Rhabditida</taxon>
        <taxon>Tylenchina</taxon>
        <taxon>Cephalobomorpha</taxon>
        <taxon>Cephaloboidea</taxon>
        <taxon>Cephalobidae</taxon>
        <taxon>Acrobeloides</taxon>
    </lineage>
</organism>
<dbReference type="Proteomes" id="UP000887540">
    <property type="component" value="Unplaced"/>
</dbReference>
<dbReference type="AlphaFoldDB" id="A0A914E907"/>
<evidence type="ECO:0000259" key="1">
    <source>
        <dbReference type="PROSITE" id="PS50908"/>
    </source>
</evidence>
<sequence>CTKMDDNEAQENELSLLKAMYQSNELIFGNPSTKLESDDEDNSGTIINQINNGLTKDREIAFCLKVKCSDLITMNLDVQFPTNYPSQAYPFVNARNGKINEVNLNKDLKEFIQSGLELGMPMALEIVNWIQENYAQYVVNGNARVATPTQHTYALLWIYSHHLYSHTKRKDLKMQAKRLELHGFSMPGKPSVIVVEGILEDCDEFWVLIRGWSWQDITLKRKEIFKGANLLKFQKFFELAAKSTVCDCKHSDRSLLKSTLKEYGLEENFDYLIEI</sequence>
<feature type="domain" description="RWD" evidence="1">
    <location>
        <begin position="12"/>
        <end position="137"/>
    </location>
</feature>
<dbReference type="InterPro" id="IPR016135">
    <property type="entry name" value="UBQ-conjugating_enzyme/RWD"/>
</dbReference>
<dbReference type="PROSITE" id="PS50908">
    <property type="entry name" value="RWD"/>
    <property type="match status" value="1"/>
</dbReference>
<dbReference type="Pfam" id="PF06544">
    <property type="entry name" value="Prp3_C"/>
    <property type="match status" value="1"/>
</dbReference>
<dbReference type="SMART" id="SM00591">
    <property type="entry name" value="RWD"/>
    <property type="match status" value="1"/>
</dbReference>
<evidence type="ECO:0000313" key="2">
    <source>
        <dbReference type="Proteomes" id="UP000887540"/>
    </source>
</evidence>
<dbReference type="Pfam" id="PF05773">
    <property type="entry name" value="RWD"/>
    <property type="match status" value="1"/>
</dbReference>
<keyword evidence="2" id="KW-1185">Reference proteome</keyword>
<dbReference type="WBParaSite" id="ACRNAN_scaffold6164.g10909.t1">
    <property type="protein sequence ID" value="ACRNAN_scaffold6164.g10909.t1"/>
    <property type="gene ID" value="ACRNAN_scaffold6164.g10909"/>
</dbReference>
<dbReference type="Gene3D" id="3.10.110.10">
    <property type="entry name" value="Ubiquitin Conjugating Enzyme"/>
    <property type="match status" value="1"/>
</dbReference>